<keyword evidence="10" id="KW-0963">Cytoplasm</keyword>
<evidence type="ECO:0000256" key="1">
    <source>
        <dbReference type="ARBA" id="ARBA00001393"/>
    </source>
</evidence>
<evidence type="ECO:0000259" key="20">
    <source>
        <dbReference type="Pfam" id="PF01761"/>
    </source>
</evidence>
<evidence type="ECO:0000256" key="19">
    <source>
        <dbReference type="NCBIfam" id="TIGR01357"/>
    </source>
</evidence>
<comment type="cofactor">
    <cofactor evidence="3">
        <name>Co(2+)</name>
        <dbReference type="ChEBI" id="CHEBI:48828"/>
    </cofactor>
</comment>
<evidence type="ECO:0000256" key="17">
    <source>
        <dbReference type="ARBA" id="ARBA00023239"/>
    </source>
</evidence>
<dbReference type="Proteomes" id="UP000245462">
    <property type="component" value="Unassembled WGS sequence"/>
</dbReference>
<evidence type="ECO:0000256" key="13">
    <source>
        <dbReference type="ARBA" id="ARBA00022741"/>
    </source>
</evidence>
<dbReference type="Pfam" id="PF24621">
    <property type="entry name" value="DHQS_C"/>
    <property type="match status" value="1"/>
</dbReference>
<dbReference type="InterPro" id="IPR050071">
    <property type="entry name" value="Dehydroquinate_synthase"/>
</dbReference>
<evidence type="ECO:0000256" key="14">
    <source>
        <dbReference type="ARBA" id="ARBA00022833"/>
    </source>
</evidence>
<feature type="domain" description="3-dehydroquinate synthase C-terminal" evidence="21">
    <location>
        <begin position="149"/>
        <end position="294"/>
    </location>
</feature>
<evidence type="ECO:0000256" key="15">
    <source>
        <dbReference type="ARBA" id="ARBA00023027"/>
    </source>
</evidence>
<dbReference type="GO" id="GO:0000166">
    <property type="term" value="F:nucleotide binding"/>
    <property type="evidence" value="ECO:0007669"/>
    <property type="project" value="UniProtKB-KW"/>
</dbReference>
<evidence type="ECO:0000313" key="22">
    <source>
        <dbReference type="EMBL" id="PVZ09904.1"/>
    </source>
</evidence>
<feature type="domain" description="3-dehydroquinate synthase N-terminal" evidence="20">
    <location>
        <begin position="36"/>
        <end position="145"/>
    </location>
</feature>
<evidence type="ECO:0000256" key="12">
    <source>
        <dbReference type="ARBA" id="ARBA00022723"/>
    </source>
</evidence>
<reference evidence="22 23" key="1">
    <citation type="submission" date="2018-04" db="EMBL/GenBank/DDBJ databases">
        <title>Genomic Encyclopedia of Type Strains, Phase IV (KMG-IV): sequencing the most valuable type-strain genomes for metagenomic binning, comparative biology and taxonomic classification.</title>
        <authorList>
            <person name="Goeker M."/>
        </authorList>
    </citation>
    <scope>NUCLEOTIDE SEQUENCE [LARGE SCALE GENOMIC DNA]</scope>
    <source>
        <strain evidence="22 23">DSM 28520</strain>
    </source>
</reference>
<keyword evidence="11" id="KW-0028">Amino-acid biosynthesis</keyword>
<sequence length="334" mass="37153">MAYDRLFVLCDAVVAEQHAERLAPICAITAPEDWHMVSGGEDLKLWQNCPPVWQWLSERGASRHSILLCIGGGTVTDFGGFVASVYKRGIRTINLSTTLMGMVDASVGGKTGIDFSGIKNEIGSFHQPKAVFCDCAFLTTLPDRERLSGYAEVMKHALLIGQEAWQEAVSFDLFSDDLVVWESIVARNVAFKESIVVQDPLESGLRRILNLGHTIGHAVESLSLRLLQENAISHGHAVMIGLISELYHSVLTHGLPRDILFTLVSWSKEYYPPFFFTCKQYPELTAYCHKDKKNKKGKIVLIPLRGVGQVGEPTEISEEIVHECLDFYREMLGG</sequence>
<evidence type="ECO:0000313" key="23">
    <source>
        <dbReference type="Proteomes" id="UP000245462"/>
    </source>
</evidence>
<evidence type="ECO:0000256" key="2">
    <source>
        <dbReference type="ARBA" id="ARBA00001911"/>
    </source>
</evidence>
<gene>
    <name evidence="22" type="ORF">C7382_10893</name>
</gene>
<dbReference type="GO" id="GO:0005737">
    <property type="term" value="C:cytoplasm"/>
    <property type="evidence" value="ECO:0007669"/>
    <property type="project" value="UniProtKB-SubCell"/>
</dbReference>
<comment type="subcellular location">
    <subcellularLocation>
        <location evidence="5">Cytoplasm</location>
    </subcellularLocation>
</comment>
<dbReference type="Gene3D" id="3.40.50.1970">
    <property type="match status" value="1"/>
</dbReference>
<dbReference type="GO" id="GO:0009073">
    <property type="term" value="P:aromatic amino acid family biosynthetic process"/>
    <property type="evidence" value="ECO:0007669"/>
    <property type="project" value="UniProtKB-KW"/>
</dbReference>
<keyword evidence="16" id="KW-0057">Aromatic amino acid biosynthesis</keyword>
<keyword evidence="18" id="KW-0170">Cobalt</keyword>
<evidence type="ECO:0000256" key="3">
    <source>
        <dbReference type="ARBA" id="ARBA00001941"/>
    </source>
</evidence>
<dbReference type="GO" id="GO:0008652">
    <property type="term" value="P:amino acid biosynthetic process"/>
    <property type="evidence" value="ECO:0007669"/>
    <property type="project" value="UniProtKB-KW"/>
</dbReference>
<dbReference type="CDD" id="cd08195">
    <property type="entry name" value="DHQS"/>
    <property type="match status" value="1"/>
</dbReference>
<evidence type="ECO:0000256" key="16">
    <source>
        <dbReference type="ARBA" id="ARBA00023141"/>
    </source>
</evidence>
<comment type="similarity">
    <text evidence="7">Belongs to the sugar phosphate cyclases superfamily. Dehydroquinate synthase family.</text>
</comment>
<dbReference type="PANTHER" id="PTHR43622">
    <property type="entry name" value="3-DEHYDROQUINATE SYNTHASE"/>
    <property type="match status" value="1"/>
</dbReference>
<proteinExistence type="inferred from homology"/>
<dbReference type="GO" id="GO:0003856">
    <property type="term" value="F:3-dehydroquinate synthase activity"/>
    <property type="evidence" value="ECO:0007669"/>
    <property type="project" value="UniProtKB-UniRule"/>
</dbReference>
<dbReference type="InterPro" id="IPR016037">
    <property type="entry name" value="DHQ_synth_AroB"/>
</dbReference>
<evidence type="ECO:0000256" key="11">
    <source>
        <dbReference type="ARBA" id="ARBA00022605"/>
    </source>
</evidence>
<evidence type="ECO:0000256" key="8">
    <source>
        <dbReference type="ARBA" id="ARBA00013031"/>
    </source>
</evidence>
<comment type="caution">
    <text evidence="22">The sequence shown here is derived from an EMBL/GenBank/DDBJ whole genome shotgun (WGS) entry which is preliminary data.</text>
</comment>
<dbReference type="GO" id="GO:0046872">
    <property type="term" value="F:metal ion binding"/>
    <property type="evidence" value="ECO:0007669"/>
    <property type="project" value="UniProtKB-KW"/>
</dbReference>
<dbReference type="SUPFAM" id="SSF56796">
    <property type="entry name" value="Dehydroquinate synthase-like"/>
    <property type="match status" value="1"/>
</dbReference>
<dbReference type="AlphaFoldDB" id="A0A2U1FCM7"/>
<dbReference type="PIRSF" id="PIRSF001455">
    <property type="entry name" value="DHQ_synth"/>
    <property type="match status" value="1"/>
</dbReference>
<protein>
    <recommendedName>
        <fullName evidence="9 19">3-dehydroquinate synthase</fullName>
        <ecNumber evidence="8 19">4.2.3.4</ecNumber>
    </recommendedName>
</protein>
<name>A0A2U1FCM7_9PORP</name>
<evidence type="ECO:0000256" key="5">
    <source>
        <dbReference type="ARBA" id="ARBA00004496"/>
    </source>
</evidence>
<comment type="pathway">
    <text evidence="6">Metabolic intermediate biosynthesis; chorismate biosynthesis; chorismate from D-erythrose 4-phosphate and phosphoenolpyruvate: step 2/7.</text>
</comment>
<evidence type="ECO:0000256" key="9">
    <source>
        <dbReference type="ARBA" id="ARBA00017684"/>
    </source>
</evidence>
<keyword evidence="23" id="KW-1185">Reference proteome</keyword>
<keyword evidence="14" id="KW-0862">Zinc</keyword>
<evidence type="ECO:0000256" key="6">
    <source>
        <dbReference type="ARBA" id="ARBA00004661"/>
    </source>
</evidence>
<evidence type="ECO:0000259" key="21">
    <source>
        <dbReference type="Pfam" id="PF24621"/>
    </source>
</evidence>
<comment type="function">
    <text evidence="4">Catalyzes the conversion of 3-deoxy-D-arabino-heptulosonate 7-phosphate (DAHP) to dehydroquinate (DHQ).</text>
</comment>
<keyword evidence="17" id="KW-0456">Lyase</keyword>
<dbReference type="NCBIfam" id="TIGR01357">
    <property type="entry name" value="aroB"/>
    <property type="match status" value="1"/>
</dbReference>
<accession>A0A2U1FCM7</accession>
<organism evidence="22 23">
    <name type="scientific">Porphyromonas loveana</name>
    <dbReference type="NCBI Taxonomy" id="1884669"/>
    <lineage>
        <taxon>Bacteria</taxon>
        <taxon>Pseudomonadati</taxon>
        <taxon>Bacteroidota</taxon>
        <taxon>Bacteroidia</taxon>
        <taxon>Bacteroidales</taxon>
        <taxon>Porphyromonadaceae</taxon>
        <taxon>Porphyromonas</taxon>
    </lineage>
</organism>
<dbReference type="Pfam" id="PF01761">
    <property type="entry name" value="DHQ_synthase"/>
    <property type="match status" value="1"/>
</dbReference>
<comment type="catalytic activity">
    <reaction evidence="1">
        <text>7-phospho-2-dehydro-3-deoxy-D-arabino-heptonate = 3-dehydroquinate + phosphate</text>
        <dbReference type="Rhea" id="RHEA:21968"/>
        <dbReference type="ChEBI" id="CHEBI:32364"/>
        <dbReference type="ChEBI" id="CHEBI:43474"/>
        <dbReference type="ChEBI" id="CHEBI:58394"/>
        <dbReference type="EC" id="4.2.3.4"/>
    </reaction>
</comment>
<keyword evidence="13" id="KW-0547">Nucleotide-binding</keyword>
<evidence type="ECO:0000256" key="4">
    <source>
        <dbReference type="ARBA" id="ARBA00003485"/>
    </source>
</evidence>
<dbReference type="EC" id="4.2.3.4" evidence="8 19"/>
<evidence type="ECO:0000256" key="10">
    <source>
        <dbReference type="ARBA" id="ARBA00022490"/>
    </source>
</evidence>
<dbReference type="GO" id="GO:0009423">
    <property type="term" value="P:chorismate biosynthetic process"/>
    <property type="evidence" value="ECO:0007669"/>
    <property type="project" value="UniProtKB-UniRule"/>
</dbReference>
<dbReference type="EMBL" id="QEKY01000008">
    <property type="protein sequence ID" value="PVZ09904.1"/>
    <property type="molecule type" value="Genomic_DNA"/>
</dbReference>
<dbReference type="InterPro" id="IPR030963">
    <property type="entry name" value="DHQ_synth_fam"/>
</dbReference>
<keyword evidence="12" id="KW-0479">Metal-binding</keyword>
<comment type="cofactor">
    <cofactor evidence="2">
        <name>NAD(+)</name>
        <dbReference type="ChEBI" id="CHEBI:57540"/>
    </cofactor>
</comment>
<dbReference type="InterPro" id="IPR056179">
    <property type="entry name" value="DHQS_C"/>
</dbReference>
<keyword evidence="15" id="KW-0520">NAD</keyword>
<evidence type="ECO:0000256" key="18">
    <source>
        <dbReference type="ARBA" id="ARBA00023285"/>
    </source>
</evidence>
<dbReference type="PANTHER" id="PTHR43622:SF7">
    <property type="entry name" value="3-DEHYDROQUINATE SYNTHASE, CHLOROPLASTIC"/>
    <property type="match status" value="1"/>
</dbReference>
<dbReference type="InterPro" id="IPR030960">
    <property type="entry name" value="DHQS/DOIS_N"/>
</dbReference>
<evidence type="ECO:0000256" key="7">
    <source>
        <dbReference type="ARBA" id="ARBA00005412"/>
    </source>
</evidence>
<dbReference type="Gene3D" id="1.20.1090.10">
    <property type="entry name" value="Dehydroquinate synthase-like - alpha domain"/>
    <property type="match status" value="1"/>
</dbReference>